<dbReference type="STRING" id="634430.SAMN04488241_104185"/>
<dbReference type="InterPro" id="IPR029787">
    <property type="entry name" value="Nucleotide_cyclase"/>
</dbReference>
<dbReference type="EMBL" id="FOXP01000004">
    <property type="protein sequence ID" value="SFP62958.1"/>
    <property type="molecule type" value="Genomic_DNA"/>
</dbReference>
<dbReference type="Gene3D" id="3.20.20.450">
    <property type="entry name" value="EAL domain"/>
    <property type="match status" value="1"/>
</dbReference>
<dbReference type="SMART" id="SM00052">
    <property type="entry name" value="EAL"/>
    <property type="match status" value="1"/>
</dbReference>
<dbReference type="PROSITE" id="PS50883">
    <property type="entry name" value="EAL"/>
    <property type="match status" value="1"/>
</dbReference>
<dbReference type="PROSITE" id="PS50887">
    <property type="entry name" value="GGDEF"/>
    <property type="match status" value="1"/>
</dbReference>
<evidence type="ECO:0000259" key="2">
    <source>
        <dbReference type="PROSITE" id="PS50887"/>
    </source>
</evidence>
<dbReference type="AlphaFoldDB" id="A0A1I5RWN2"/>
<dbReference type="GO" id="GO:0071111">
    <property type="term" value="F:cyclic-guanylate-specific phosphodiesterase activity"/>
    <property type="evidence" value="ECO:0007669"/>
    <property type="project" value="InterPro"/>
</dbReference>
<dbReference type="Pfam" id="PF00563">
    <property type="entry name" value="EAL"/>
    <property type="match status" value="1"/>
</dbReference>
<dbReference type="PANTHER" id="PTHR33121:SF79">
    <property type="entry name" value="CYCLIC DI-GMP PHOSPHODIESTERASE PDED-RELATED"/>
    <property type="match status" value="1"/>
</dbReference>
<accession>A0A1I5RWN2</accession>
<evidence type="ECO:0000313" key="4">
    <source>
        <dbReference type="Proteomes" id="UP000199586"/>
    </source>
</evidence>
<dbReference type="PANTHER" id="PTHR33121">
    <property type="entry name" value="CYCLIC DI-GMP PHOSPHODIESTERASE PDEF"/>
    <property type="match status" value="1"/>
</dbReference>
<evidence type="ECO:0000259" key="1">
    <source>
        <dbReference type="PROSITE" id="PS50883"/>
    </source>
</evidence>
<name>A0A1I5RWN2_9SPHN</name>
<dbReference type="Gene3D" id="3.30.70.270">
    <property type="match status" value="1"/>
</dbReference>
<dbReference type="InterPro" id="IPR043128">
    <property type="entry name" value="Rev_trsase/Diguanyl_cyclase"/>
</dbReference>
<dbReference type="Proteomes" id="UP000199586">
    <property type="component" value="Unassembled WGS sequence"/>
</dbReference>
<protein>
    <submittedName>
        <fullName evidence="3">EAL domain, c-di-GMP-specific phosphodiesterase class I (Or its enzymatically inactive variant)</fullName>
    </submittedName>
</protein>
<dbReference type="InterPro" id="IPR050706">
    <property type="entry name" value="Cyclic-di-GMP_PDE-like"/>
</dbReference>
<gene>
    <name evidence="3" type="ORF">SAMN04488241_104185</name>
</gene>
<proteinExistence type="predicted"/>
<dbReference type="SMART" id="SM00267">
    <property type="entry name" value="GGDEF"/>
    <property type="match status" value="1"/>
</dbReference>
<organism evidence="3 4">
    <name type="scientific">Sphingomonas rubra</name>
    <dbReference type="NCBI Taxonomy" id="634430"/>
    <lineage>
        <taxon>Bacteria</taxon>
        <taxon>Pseudomonadati</taxon>
        <taxon>Pseudomonadota</taxon>
        <taxon>Alphaproteobacteria</taxon>
        <taxon>Sphingomonadales</taxon>
        <taxon>Sphingomonadaceae</taxon>
        <taxon>Sphingomonas</taxon>
    </lineage>
</organism>
<reference evidence="3 4" key="1">
    <citation type="submission" date="2016-10" db="EMBL/GenBank/DDBJ databases">
        <authorList>
            <person name="de Groot N.N."/>
        </authorList>
    </citation>
    <scope>NUCLEOTIDE SEQUENCE [LARGE SCALE GENOMIC DNA]</scope>
    <source>
        <strain evidence="3 4">CGMCC 1.9113</strain>
    </source>
</reference>
<dbReference type="SUPFAM" id="SSF55073">
    <property type="entry name" value="Nucleotide cyclase"/>
    <property type="match status" value="1"/>
</dbReference>
<keyword evidence="4" id="KW-1185">Reference proteome</keyword>
<feature type="domain" description="EAL" evidence="1">
    <location>
        <begin position="247"/>
        <end position="499"/>
    </location>
</feature>
<dbReference type="SUPFAM" id="SSF141868">
    <property type="entry name" value="EAL domain-like"/>
    <property type="match status" value="1"/>
</dbReference>
<feature type="domain" description="GGDEF" evidence="2">
    <location>
        <begin position="121"/>
        <end position="241"/>
    </location>
</feature>
<evidence type="ECO:0000313" key="3">
    <source>
        <dbReference type="EMBL" id="SFP62958.1"/>
    </source>
</evidence>
<dbReference type="InterPro" id="IPR001633">
    <property type="entry name" value="EAL_dom"/>
</dbReference>
<sequence length="499" mass="51744">MGRLGSAIMKQQQSSGPIDARGRIDAALAEVAAYQGQRQGQGRGGLLVLADTLADAERLVDAGATHFLIAPRGAGEVVLALRAAGALTERRSPEARAEGRGEAAALHRWLAGRLQAHQPCAAVAIALSRLDLVNAAHGRARADAAIATAGERIAAAAGERAIVVRTGDRFLLGVEDGDLRLLAAALSRALEVEGTRVMLGSRIGVAEAMPGDDADALIRRATDALDDARAPGAAAVQVAEADGVASPDRLAIDLHHAVAAGEIDVLFQPQVEIATGRIVGVEALARWTHGRLGPLGADALFAAADRADLGLALSDHIQELTLARAAAWPRSLGALRLSLNLTAADVARAGFARTFLDRVDASGFPRGRLTVEVTESGMIHELDHAAALLAELRGAGCRVAIDDFGTGYSSLAYLKALPLDYLKLDKALVVDIAGAPRDRVVVRGVIDIARALGIAVIAEGVETPAQLALLTAEGCGWYQGFLRAGPLGEDALVTMVEGR</sequence>
<dbReference type="InterPro" id="IPR035919">
    <property type="entry name" value="EAL_sf"/>
</dbReference>
<dbReference type="CDD" id="cd01948">
    <property type="entry name" value="EAL"/>
    <property type="match status" value="1"/>
</dbReference>
<dbReference type="Pfam" id="PF00990">
    <property type="entry name" value="GGDEF"/>
    <property type="match status" value="1"/>
</dbReference>
<dbReference type="InterPro" id="IPR000160">
    <property type="entry name" value="GGDEF_dom"/>
</dbReference>